<evidence type="ECO:0000313" key="3">
    <source>
        <dbReference type="EMBL" id="TWT37245.1"/>
    </source>
</evidence>
<dbReference type="Pfam" id="PF03372">
    <property type="entry name" value="Exo_endo_phos"/>
    <property type="match status" value="1"/>
</dbReference>
<keyword evidence="3" id="KW-0540">Nuclease</keyword>
<dbReference type="PROSITE" id="PS51257">
    <property type="entry name" value="PROKAR_LIPOPROTEIN"/>
    <property type="match status" value="1"/>
</dbReference>
<keyword evidence="3" id="KW-0269">Exonuclease</keyword>
<keyword evidence="1" id="KW-0812">Transmembrane</keyword>
<dbReference type="EMBL" id="SIHJ01000001">
    <property type="protein sequence ID" value="TWT37245.1"/>
    <property type="molecule type" value="Genomic_DNA"/>
</dbReference>
<feature type="transmembrane region" description="Helical" evidence="1">
    <location>
        <begin position="12"/>
        <end position="35"/>
    </location>
</feature>
<reference evidence="3 4" key="1">
    <citation type="submission" date="2019-02" db="EMBL/GenBank/DDBJ databases">
        <title>Deep-cultivation of Planctomycetes and their phenomic and genomic characterization uncovers novel biology.</title>
        <authorList>
            <person name="Wiegand S."/>
            <person name="Jogler M."/>
            <person name="Boedeker C."/>
            <person name="Pinto D."/>
            <person name="Vollmers J."/>
            <person name="Rivas-Marin E."/>
            <person name="Kohn T."/>
            <person name="Peeters S.H."/>
            <person name="Heuer A."/>
            <person name="Rast P."/>
            <person name="Oberbeckmann S."/>
            <person name="Bunk B."/>
            <person name="Jeske O."/>
            <person name="Meyerdierks A."/>
            <person name="Storesund J.E."/>
            <person name="Kallscheuer N."/>
            <person name="Luecker S."/>
            <person name="Lage O.M."/>
            <person name="Pohl T."/>
            <person name="Merkel B.J."/>
            <person name="Hornburger P."/>
            <person name="Mueller R.-W."/>
            <person name="Bruemmer F."/>
            <person name="Labrenz M."/>
            <person name="Spormann A.M."/>
            <person name="Op Den Camp H."/>
            <person name="Overmann J."/>
            <person name="Amann R."/>
            <person name="Jetten M.S.M."/>
            <person name="Mascher T."/>
            <person name="Medema M.H."/>
            <person name="Devos D.P."/>
            <person name="Kaster A.-K."/>
            <person name="Ovreas L."/>
            <person name="Rohde M."/>
            <person name="Galperin M.Y."/>
            <person name="Jogler C."/>
        </authorList>
    </citation>
    <scope>NUCLEOTIDE SEQUENCE [LARGE SCALE GENOMIC DNA]</scope>
    <source>
        <strain evidence="3 4">KOR34</strain>
    </source>
</reference>
<feature type="transmembrane region" description="Helical" evidence="1">
    <location>
        <begin position="47"/>
        <end position="66"/>
    </location>
</feature>
<dbReference type="InterPro" id="IPR051916">
    <property type="entry name" value="GPI-anchor_lipid_remodeler"/>
</dbReference>
<gene>
    <name evidence="3" type="ORF">KOR34_21920</name>
</gene>
<dbReference type="InterPro" id="IPR036691">
    <property type="entry name" value="Endo/exonu/phosph_ase_sf"/>
</dbReference>
<evidence type="ECO:0000313" key="4">
    <source>
        <dbReference type="Proteomes" id="UP000316714"/>
    </source>
</evidence>
<dbReference type="RefSeq" id="WP_146564588.1">
    <property type="nucleotide sequence ID" value="NZ_SIHJ01000001.1"/>
</dbReference>
<dbReference type="GO" id="GO:0004519">
    <property type="term" value="F:endonuclease activity"/>
    <property type="evidence" value="ECO:0007669"/>
    <property type="project" value="UniProtKB-KW"/>
</dbReference>
<keyword evidence="1" id="KW-1133">Transmembrane helix</keyword>
<organism evidence="3 4">
    <name type="scientific">Posidoniimonas corsicana</name>
    <dbReference type="NCBI Taxonomy" id="1938618"/>
    <lineage>
        <taxon>Bacteria</taxon>
        <taxon>Pseudomonadati</taxon>
        <taxon>Planctomycetota</taxon>
        <taxon>Planctomycetia</taxon>
        <taxon>Pirellulales</taxon>
        <taxon>Lacipirellulaceae</taxon>
        <taxon>Posidoniimonas</taxon>
    </lineage>
</organism>
<dbReference type="PANTHER" id="PTHR14859">
    <property type="entry name" value="CALCOFLUOR WHITE HYPERSENSITIVE PROTEIN PRECURSOR"/>
    <property type="match status" value="1"/>
</dbReference>
<keyword evidence="1" id="KW-0472">Membrane</keyword>
<keyword evidence="3" id="KW-0378">Hydrolase</keyword>
<sequence>MARRVLTDAANGLARVVALAGLFSILLTACGQLLGRLWWPLELPCHFTAYYAAALLIATPLFLLPGPHRRRRLGVAAAVALVLNVWLLSPYLLPAGVPSRDQLTVRVMTLNVLTSNQRHDDVLRLVEQVDPDVLALIEVDRSWMADLAPLFAKFPTAKTLPRSDNFGVALFSKLPTESLEVIELANSEVPSIRATLLFEGQPITVLATHPLPPIGAENARLRNDHLAAIAEWSLSTPGEQVVVGDLNVTPWSPYFRSLLNASRLNDSATGRWLRTTWRVGRNLIGIPIDHALHTDGLKVVDRQIGPDVGSDHRAVIVEFVSQK</sequence>
<feature type="transmembrane region" description="Helical" evidence="1">
    <location>
        <begin position="73"/>
        <end position="93"/>
    </location>
</feature>
<feature type="domain" description="Endonuclease/exonuclease/phosphatase" evidence="2">
    <location>
        <begin position="108"/>
        <end position="312"/>
    </location>
</feature>
<name>A0A5C5VHM4_9BACT</name>
<proteinExistence type="predicted"/>
<dbReference type="GO" id="GO:0006506">
    <property type="term" value="P:GPI anchor biosynthetic process"/>
    <property type="evidence" value="ECO:0007669"/>
    <property type="project" value="TreeGrafter"/>
</dbReference>
<keyword evidence="4" id="KW-1185">Reference proteome</keyword>
<keyword evidence="3" id="KW-0255">Endonuclease</keyword>
<evidence type="ECO:0000256" key="1">
    <source>
        <dbReference type="SAM" id="Phobius"/>
    </source>
</evidence>
<dbReference type="InterPro" id="IPR005135">
    <property type="entry name" value="Endo/exonuclease/phosphatase"/>
</dbReference>
<evidence type="ECO:0000259" key="2">
    <source>
        <dbReference type="Pfam" id="PF03372"/>
    </source>
</evidence>
<dbReference type="Gene3D" id="3.60.10.10">
    <property type="entry name" value="Endonuclease/exonuclease/phosphatase"/>
    <property type="match status" value="1"/>
</dbReference>
<dbReference type="PANTHER" id="PTHR14859:SF1">
    <property type="entry name" value="PGAP2-INTERACTING PROTEIN"/>
    <property type="match status" value="1"/>
</dbReference>
<dbReference type="SUPFAM" id="SSF56219">
    <property type="entry name" value="DNase I-like"/>
    <property type="match status" value="1"/>
</dbReference>
<dbReference type="GO" id="GO:0016020">
    <property type="term" value="C:membrane"/>
    <property type="evidence" value="ECO:0007669"/>
    <property type="project" value="GOC"/>
</dbReference>
<accession>A0A5C5VHM4</accession>
<protein>
    <submittedName>
        <fullName evidence="3">Endonuclease/Exonuclease/phosphatase family protein</fullName>
    </submittedName>
</protein>
<comment type="caution">
    <text evidence="3">The sequence shown here is derived from an EMBL/GenBank/DDBJ whole genome shotgun (WGS) entry which is preliminary data.</text>
</comment>
<dbReference type="AlphaFoldDB" id="A0A5C5VHM4"/>
<dbReference type="OrthoDB" id="9796594at2"/>
<dbReference type="Proteomes" id="UP000316714">
    <property type="component" value="Unassembled WGS sequence"/>
</dbReference>
<dbReference type="GO" id="GO:0004527">
    <property type="term" value="F:exonuclease activity"/>
    <property type="evidence" value="ECO:0007669"/>
    <property type="project" value="UniProtKB-KW"/>
</dbReference>